<keyword evidence="3" id="KW-0256">Endoplasmic reticulum</keyword>
<organism evidence="7 8">
    <name type="scientific">Colletotrichum higginsianum (strain IMI 349063)</name>
    <name type="common">Crucifer anthracnose fungus</name>
    <dbReference type="NCBI Taxonomy" id="759273"/>
    <lineage>
        <taxon>Eukaryota</taxon>
        <taxon>Fungi</taxon>
        <taxon>Dikarya</taxon>
        <taxon>Ascomycota</taxon>
        <taxon>Pezizomycotina</taxon>
        <taxon>Sordariomycetes</taxon>
        <taxon>Hypocreomycetidae</taxon>
        <taxon>Glomerellales</taxon>
        <taxon>Glomerellaceae</taxon>
        <taxon>Colletotrichum</taxon>
        <taxon>Colletotrichum destructivum species complex</taxon>
    </lineage>
</organism>
<dbReference type="GO" id="GO:0004573">
    <property type="term" value="F:Glc3Man9GlcNAc2 oligosaccharide glucosidase activity"/>
    <property type="evidence" value="ECO:0007669"/>
    <property type="project" value="UniProtKB-UniRule"/>
</dbReference>
<evidence type="ECO:0000313" key="7">
    <source>
        <dbReference type="EMBL" id="CCF35693.1"/>
    </source>
</evidence>
<keyword evidence="4" id="KW-0325">Glycoprotein</keyword>
<sequence length="288" mass="31446">MARLTQLAVVITLSLLNILGAQLVLAAEDGPGSASILTAEVGRLNNESLFWGPYKSNLYFGVRSRSPKSLWTGLMWSRVDNYQDVQQGFRYTCEQHEGLHGYGWDEYDARTGGVQSIHDEGNQIDITTSFVKVPGGANGGSWAARIKGVPREGAPADLKTMIHYYIAQEGTEGEIAFAGEGSPAGSDGDVTFAGTSPELGKYKLVVTKGEGKHPSSSHDLADKRHPDLTTVRSLTVPDEIQWQGKGVVFNLIQESVKYVQENYEMNEPPPAYLTYQIENKPGEGNNHD</sequence>
<dbReference type="EC" id="3.2.1.106" evidence="3"/>
<evidence type="ECO:0000256" key="4">
    <source>
        <dbReference type="RuleBase" id="RU369107"/>
    </source>
</evidence>
<evidence type="ECO:0000256" key="2">
    <source>
        <dbReference type="ARBA" id="ARBA00023295"/>
    </source>
</evidence>
<evidence type="ECO:0000256" key="5">
    <source>
        <dbReference type="SAM" id="SignalP"/>
    </source>
</evidence>
<dbReference type="InterPro" id="IPR004888">
    <property type="entry name" value="Glycoside_hydrolase_63"/>
</dbReference>
<dbReference type="GO" id="GO:0006487">
    <property type="term" value="P:protein N-linked glycosylation"/>
    <property type="evidence" value="ECO:0007669"/>
    <property type="project" value="UniProtKB-UniRule"/>
</dbReference>
<name>H1V641_COLHI</name>
<comment type="subcellular location">
    <subcellularLocation>
        <location evidence="3">Endoplasmic reticulum membrane</location>
        <topology evidence="3">Single-pass type II membrane protein</topology>
    </subcellularLocation>
</comment>
<dbReference type="InterPro" id="IPR038518">
    <property type="entry name" value="Glyco_hydro_63N_sf"/>
</dbReference>
<accession>H1V641</accession>
<gene>
    <name evidence="7" type="ORF">CH063_07420</name>
</gene>
<comment type="catalytic activity">
    <reaction evidence="3">
        <text>N(4)-(alpha-D-Glc-(1-&gt;2)-alpha-D-Glc-(1-&gt;3)-alpha-D-Glc-(1-&gt;3)-alpha-D-Man-(1-&gt;2)-alpha-D-Man-(1-&gt;2)-alpha-D-Man-(1-&gt;3)-[alpha-D-Man-(1-&gt;2)-alpha-D-Man-(1-&gt;3)-[alpha-D-Man-(1-&gt;2)-alpha-D-Man-(1-&gt;6)]-alpha-D-Man-(1-&gt;6)]-beta-D-Man-(1-&gt;4)-beta-D-GlcNAc-(1-&gt;4)-beta-D-GlcNAc)-L-asparaginyl-[protein] + H2O = N(4)-(alpha-D-Glc-(1-&gt;3)-alpha-D-Glc-(1-&gt;3)-alpha-D-Man-(1-&gt;2)-alpha-D-Man-(1-&gt;2)-alpha-D-Man-(1-&gt;3)-[alpha-D-Man-(1-&gt;2)-alpha-D-Man-(1-&gt;3)-[alpha-D-Man-(1-&gt;2)-alpha-D-Man-(1-&gt;6)]-alpha-D-Man-(1-&gt;6)]-beta-D-Man-(1-&gt;4)-beta-D-GlcNAc-(1-&gt;4)-beta-D-GlcNAc)-L-asparaginyl-[protein] + beta-D-glucose</text>
        <dbReference type="Rhea" id="RHEA:55988"/>
        <dbReference type="Rhea" id="RHEA-COMP:12806"/>
        <dbReference type="Rhea" id="RHEA-COMP:14355"/>
        <dbReference type="ChEBI" id="CHEBI:15377"/>
        <dbReference type="ChEBI" id="CHEBI:15903"/>
        <dbReference type="ChEBI" id="CHEBI:59082"/>
        <dbReference type="ChEBI" id="CHEBI:132537"/>
        <dbReference type="EC" id="3.2.1.106"/>
    </reaction>
</comment>
<dbReference type="InterPro" id="IPR031631">
    <property type="entry name" value="Glyco_hydro_63N"/>
</dbReference>
<evidence type="ECO:0000256" key="1">
    <source>
        <dbReference type="ARBA" id="ARBA00022801"/>
    </source>
</evidence>
<keyword evidence="2 3" id="KW-0326">Glycosidase</keyword>
<comment type="pathway">
    <text evidence="4">Glycan metabolism; N-glycan degradation.</text>
</comment>
<evidence type="ECO:0000259" key="6">
    <source>
        <dbReference type="Pfam" id="PF16923"/>
    </source>
</evidence>
<evidence type="ECO:0000313" key="8">
    <source>
        <dbReference type="Proteomes" id="UP000007174"/>
    </source>
</evidence>
<dbReference type="Pfam" id="PF16923">
    <property type="entry name" value="Glyco_hydro_63N"/>
    <property type="match status" value="1"/>
</dbReference>
<comment type="function">
    <text evidence="3">Cleaves the distal alpha 1,2-linked glucose residue from the Glc(3)Man(9)GlcNAc(2) oligosaccharide precursor.</text>
</comment>
<comment type="similarity">
    <text evidence="3">Belongs to the glycosyl hydrolase 63 family.</text>
</comment>
<feature type="domain" description="Glycosyl hydrolase family 63 N-terminal" evidence="6">
    <location>
        <begin position="48"/>
        <end position="274"/>
    </location>
</feature>
<dbReference type="AlphaFoldDB" id="H1V641"/>
<dbReference type="PANTHER" id="PTHR10412:SF11">
    <property type="entry name" value="MANNOSYL-OLIGOSACCHARIDE GLUCOSIDASE"/>
    <property type="match status" value="1"/>
</dbReference>
<dbReference type="STRING" id="759273.H1V641"/>
<dbReference type="Gene3D" id="2.70.98.110">
    <property type="entry name" value="Glycosyl hydrolase family 63, N-terminal domain"/>
    <property type="match status" value="1"/>
</dbReference>
<keyword evidence="1 3" id="KW-0378">Hydrolase</keyword>
<dbReference type="Proteomes" id="UP000007174">
    <property type="component" value="Unassembled WGS sequence"/>
</dbReference>
<dbReference type="HOGENOM" id="CLU_935536_0_0_1"/>
<reference evidence="8" key="1">
    <citation type="journal article" date="2012" name="Nat. Genet.">
        <title>Lifestyle transitions in plant pathogenic Colletotrichum fungi deciphered by genome and transcriptome analyses.</title>
        <authorList>
            <person name="O'Connell R.J."/>
            <person name="Thon M.R."/>
            <person name="Hacquard S."/>
            <person name="Amyotte S.G."/>
            <person name="Kleemann J."/>
            <person name="Torres M.F."/>
            <person name="Damm U."/>
            <person name="Buiate E.A."/>
            <person name="Epstein L."/>
            <person name="Alkan N."/>
            <person name="Altmueller J."/>
            <person name="Alvarado-Balderrama L."/>
            <person name="Bauser C.A."/>
            <person name="Becker C."/>
            <person name="Birren B.W."/>
            <person name="Chen Z."/>
            <person name="Choi J."/>
            <person name="Crouch J.A."/>
            <person name="Duvick J.P."/>
            <person name="Farman M.A."/>
            <person name="Gan P."/>
            <person name="Heiman D."/>
            <person name="Henrissat B."/>
            <person name="Howard R.J."/>
            <person name="Kabbage M."/>
            <person name="Koch C."/>
            <person name="Kracher B."/>
            <person name="Kubo Y."/>
            <person name="Law A.D."/>
            <person name="Lebrun M.-H."/>
            <person name="Lee Y.-H."/>
            <person name="Miyara I."/>
            <person name="Moore N."/>
            <person name="Neumann U."/>
            <person name="Nordstroem K."/>
            <person name="Panaccione D.G."/>
            <person name="Panstruga R."/>
            <person name="Place M."/>
            <person name="Proctor R.H."/>
            <person name="Prusky D."/>
            <person name="Rech G."/>
            <person name="Reinhardt R."/>
            <person name="Rollins J.A."/>
            <person name="Rounsley S."/>
            <person name="Schardl C.L."/>
            <person name="Schwartz D.C."/>
            <person name="Shenoy N."/>
            <person name="Shirasu K."/>
            <person name="Sikhakolli U.R."/>
            <person name="Stueber K."/>
            <person name="Sukno S.A."/>
            <person name="Sweigard J.A."/>
            <person name="Takano Y."/>
            <person name="Takahara H."/>
            <person name="Trail F."/>
            <person name="van der Does H.C."/>
            <person name="Voll L.M."/>
            <person name="Will I."/>
            <person name="Young S."/>
            <person name="Zeng Q."/>
            <person name="Zhang J."/>
            <person name="Zhou S."/>
            <person name="Dickman M.B."/>
            <person name="Schulze-Lefert P."/>
            <person name="Ver Loren van Themaat E."/>
            <person name="Ma L.-J."/>
            <person name="Vaillancourt L.J."/>
        </authorList>
    </citation>
    <scope>NUCLEOTIDE SEQUENCE [LARGE SCALE GENOMIC DNA]</scope>
    <source>
        <strain evidence="8">IMI 349063</strain>
    </source>
</reference>
<dbReference type="PANTHER" id="PTHR10412">
    <property type="entry name" value="MANNOSYL-OLIGOSACCHARIDE GLUCOSIDASE"/>
    <property type="match status" value="1"/>
</dbReference>
<dbReference type="VEuPathDB" id="FungiDB:CH63R_06675"/>
<feature type="chain" id="PRO_5003554608" description="Mannosyl-oligosaccharide glucosidase" evidence="5">
    <location>
        <begin position="27"/>
        <end position="288"/>
    </location>
</feature>
<keyword evidence="5" id="KW-0732">Signal</keyword>
<dbReference type="GO" id="GO:0005789">
    <property type="term" value="C:endoplasmic reticulum membrane"/>
    <property type="evidence" value="ECO:0007669"/>
    <property type="project" value="UniProtKB-SubCell"/>
</dbReference>
<evidence type="ECO:0000256" key="3">
    <source>
        <dbReference type="RuleBase" id="RU368089"/>
    </source>
</evidence>
<feature type="non-terminal residue" evidence="7">
    <location>
        <position position="288"/>
    </location>
</feature>
<dbReference type="GO" id="GO:0009311">
    <property type="term" value="P:oligosaccharide metabolic process"/>
    <property type="evidence" value="ECO:0007669"/>
    <property type="project" value="UniProtKB-UniRule"/>
</dbReference>
<dbReference type="EMBL" id="CACQ02001648">
    <property type="protein sequence ID" value="CCF35693.1"/>
    <property type="molecule type" value="Genomic_DNA"/>
</dbReference>
<proteinExistence type="inferred from homology"/>
<protein>
    <recommendedName>
        <fullName evidence="3">Mannosyl-oligosaccharide glucosidase</fullName>
        <ecNumber evidence="3">3.2.1.106</ecNumber>
    </recommendedName>
    <alternativeName>
        <fullName evidence="4">Glucosidase I</fullName>
    </alternativeName>
</protein>
<dbReference type="eggNOG" id="KOG2161">
    <property type="taxonomic scope" value="Eukaryota"/>
</dbReference>
<feature type="signal peptide" evidence="5">
    <location>
        <begin position="1"/>
        <end position="26"/>
    </location>
</feature>